<dbReference type="SUPFAM" id="SSF54928">
    <property type="entry name" value="RNA-binding domain, RBD"/>
    <property type="match status" value="1"/>
</dbReference>
<dbReference type="EMBL" id="GIBP01011101">
    <property type="protein sequence ID" value="NDV40070.1"/>
    <property type="molecule type" value="Transcribed_RNA"/>
</dbReference>
<keyword evidence="1 2" id="KW-0694">RNA-binding</keyword>
<evidence type="ECO:0000256" key="1">
    <source>
        <dbReference type="ARBA" id="ARBA00022884"/>
    </source>
</evidence>
<dbReference type="Pfam" id="PF00076">
    <property type="entry name" value="RRM_1"/>
    <property type="match status" value="1"/>
</dbReference>
<accession>A0A6B2LT91</accession>
<evidence type="ECO:0000259" key="3">
    <source>
        <dbReference type="PROSITE" id="PS50102"/>
    </source>
</evidence>
<dbReference type="InterPro" id="IPR000504">
    <property type="entry name" value="RRM_dom"/>
</dbReference>
<evidence type="ECO:0000313" key="4">
    <source>
        <dbReference type="EMBL" id="NDV40070.1"/>
    </source>
</evidence>
<reference evidence="4" key="1">
    <citation type="journal article" date="2020" name="J. Eukaryot. Microbiol.">
        <title>De novo Sequencing, Assembly and Annotation of the Transcriptome for the Free-Living Testate Amoeba Arcella intermedia.</title>
        <authorList>
            <person name="Ribeiro G.M."/>
            <person name="Porfirio-Sousa A.L."/>
            <person name="Maurer-Alcala X.X."/>
            <person name="Katz L.A."/>
            <person name="Lahr D.J.G."/>
        </authorList>
    </citation>
    <scope>NUCLEOTIDE SEQUENCE</scope>
</reference>
<dbReference type="PROSITE" id="PS50102">
    <property type="entry name" value="RRM"/>
    <property type="match status" value="1"/>
</dbReference>
<feature type="domain" description="RRM" evidence="3">
    <location>
        <begin position="8"/>
        <end position="86"/>
    </location>
</feature>
<dbReference type="InterPro" id="IPR012677">
    <property type="entry name" value="Nucleotide-bd_a/b_plait_sf"/>
</dbReference>
<dbReference type="SMART" id="SM00360">
    <property type="entry name" value="RRM"/>
    <property type="match status" value="1"/>
</dbReference>
<dbReference type="Gene3D" id="3.30.70.330">
    <property type="match status" value="1"/>
</dbReference>
<sequence>MEDKNPGNNLFVENLHPRTREGDLRPLFEKYGTVEDMNVIVDPHTNESRCFAFARMSSAEEAEAVIKNLNRTKIDGKTIYIQKSKRAGPRPRTPGKFLGATNKVWPSKLFIK</sequence>
<dbReference type="AlphaFoldDB" id="A0A6B2LT91"/>
<organism evidence="4">
    <name type="scientific">Arcella intermedia</name>
    <dbReference type="NCBI Taxonomy" id="1963864"/>
    <lineage>
        <taxon>Eukaryota</taxon>
        <taxon>Amoebozoa</taxon>
        <taxon>Tubulinea</taxon>
        <taxon>Elardia</taxon>
        <taxon>Arcellinida</taxon>
        <taxon>Sphaerothecina</taxon>
        <taxon>Arcellidae</taxon>
        <taxon>Arcella</taxon>
    </lineage>
</organism>
<name>A0A6B2LT91_9EUKA</name>
<dbReference type="CDD" id="cd00590">
    <property type="entry name" value="RRM_SF"/>
    <property type="match status" value="1"/>
</dbReference>
<dbReference type="PANTHER" id="PTHR48027">
    <property type="entry name" value="HETEROGENEOUS NUCLEAR RIBONUCLEOPROTEIN 87F-RELATED"/>
    <property type="match status" value="1"/>
</dbReference>
<protein>
    <recommendedName>
        <fullName evidence="3">RRM domain-containing protein</fullName>
    </recommendedName>
</protein>
<dbReference type="InterPro" id="IPR052462">
    <property type="entry name" value="SLIRP/GR-RBP-like"/>
</dbReference>
<evidence type="ECO:0000256" key="2">
    <source>
        <dbReference type="PROSITE-ProRule" id="PRU00176"/>
    </source>
</evidence>
<proteinExistence type="predicted"/>
<dbReference type="InterPro" id="IPR035979">
    <property type="entry name" value="RBD_domain_sf"/>
</dbReference>
<dbReference type="GO" id="GO:0003723">
    <property type="term" value="F:RNA binding"/>
    <property type="evidence" value="ECO:0007669"/>
    <property type="project" value="UniProtKB-UniRule"/>
</dbReference>